<dbReference type="SUPFAM" id="SSF54427">
    <property type="entry name" value="NTF2-like"/>
    <property type="match status" value="1"/>
</dbReference>
<dbReference type="InterPro" id="IPR037401">
    <property type="entry name" value="SnoaL-like"/>
</dbReference>
<dbReference type="EMBL" id="BMNC01000003">
    <property type="protein sequence ID" value="GGM87830.1"/>
    <property type="molecule type" value="Genomic_DNA"/>
</dbReference>
<organism evidence="2 3">
    <name type="scientific">Lentzea pudingi</name>
    <dbReference type="NCBI Taxonomy" id="1789439"/>
    <lineage>
        <taxon>Bacteria</taxon>
        <taxon>Bacillati</taxon>
        <taxon>Actinomycetota</taxon>
        <taxon>Actinomycetes</taxon>
        <taxon>Pseudonocardiales</taxon>
        <taxon>Pseudonocardiaceae</taxon>
        <taxon>Lentzea</taxon>
    </lineage>
</organism>
<dbReference type="Proteomes" id="UP000597656">
    <property type="component" value="Unassembled WGS sequence"/>
</dbReference>
<protein>
    <recommendedName>
        <fullName evidence="1">SnoaL-like domain-containing protein</fullName>
    </recommendedName>
</protein>
<name>A0ABQ2HS47_9PSEU</name>
<evidence type="ECO:0000313" key="2">
    <source>
        <dbReference type="EMBL" id="GGM87830.1"/>
    </source>
</evidence>
<evidence type="ECO:0000313" key="3">
    <source>
        <dbReference type="Proteomes" id="UP000597656"/>
    </source>
</evidence>
<proteinExistence type="predicted"/>
<comment type="caution">
    <text evidence="2">The sequence shown here is derived from an EMBL/GenBank/DDBJ whole genome shotgun (WGS) entry which is preliminary data.</text>
</comment>
<dbReference type="Gene3D" id="3.10.450.50">
    <property type="match status" value="1"/>
</dbReference>
<sequence>MTHQARSLSTTVDEFVDAFNDNDLDRVMAYFAEDAEYEPGDGTKHHGRDAIRAEFAPQFTGRYGAMRFDVYDKLVDEPGRRAAIRWACRIDISKPRTRSVHPLLRMLGFLRHGPRMVWHGMDVFHFDAEGAITAKYSYANFKTPPMKRDQEKAWRTDAVAR</sequence>
<feature type="domain" description="SnoaL-like" evidence="1">
    <location>
        <begin position="12"/>
        <end position="133"/>
    </location>
</feature>
<dbReference type="Pfam" id="PF12680">
    <property type="entry name" value="SnoaL_2"/>
    <property type="match status" value="1"/>
</dbReference>
<keyword evidence="3" id="KW-1185">Reference proteome</keyword>
<evidence type="ECO:0000259" key="1">
    <source>
        <dbReference type="Pfam" id="PF12680"/>
    </source>
</evidence>
<dbReference type="InterPro" id="IPR032710">
    <property type="entry name" value="NTF2-like_dom_sf"/>
</dbReference>
<dbReference type="NCBIfam" id="TIGR02246">
    <property type="entry name" value="SgcJ/EcaC family oxidoreductase"/>
    <property type="match status" value="1"/>
</dbReference>
<accession>A0ABQ2HS47</accession>
<gene>
    <name evidence="2" type="ORF">GCM10011609_25670</name>
</gene>
<reference evidence="3" key="1">
    <citation type="journal article" date="2019" name="Int. J. Syst. Evol. Microbiol.">
        <title>The Global Catalogue of Microorganisms (GCM) 10K type strain sequencing project: providing services to taxonomists for standard genome sequencing and annotation.</title>
        <authorList>
            <consortium name="The Broad Institute Genomics Platform"/>
            <consortium name="The Broad Institute Genome Sequencing Center for Infectious Disease"/>
            <person name="Wu L."/>
            <person name="Ma J."/>
        </authorList>
    </citation>
    <scope>NUCLEOTIDE SEQUENCE [LARGE SCALE GENOMIC DNA]</scope>
    <source>
        <strain evidence="3">CGMCC 4.7319</strain>
    </source>
</reference>
<dbReference type="InterPro" id="IPR011944">
    <property type="entry name" value="Steroid_delta5-4_isomerase"/>
</dbReference>
<dbReference type="RefSeq" id="WP_229693321.1">
    <property type="nucleotide sequence ID" value="NZ_BMNC01000003.1"/>
</dbReference>